<name>A0A1M4ZWP7_LOKAT</name>
<gene>
    <name evidence="1" type="ORF">SAMN05444339_104159</name>
</gene>
<dbReference type="RefSeq" id="WP_178352740.1">
    <property type="nucleotide sequence ID" value="NZ_FQUE01000004.1"/>
</dbReference>
<dbReference type="EMBL" id="FQUE01000004">
    <property type="protein sequence ID" value="SHF22490.1"/>
    <property type="molecule type" value="Genomic_DNA"/>
</dbReference>
<dbReference type="PROSITE" id="PS51257">
    <property type="entry name" value="PROKAR_LIPOPROTEIN"/>
    <property type="match status" value="1"/>
</dbReference>
<reference evidence="2" key="1">
    <citation type="submission" date="2016-11" db="EMBL/GenBank/DDBJ databases">
        <authorList>
            <person name="Varghese N."/>
            <person name="Submissions S."/>
        </authorList>
    </citation>
    <scope>NUCLEOTIDE SEQUENCE [LARGE SCALE GENOMIC DNA]</scope>
    <source>
        <strain evidence="2">DSM 29326</strain>
    </source>
</reference>
<accession>A0A1M4ZWP7</accession>
<dbReference type="Proteomes" id="UP000183987">
    <property type="component" value="Unassembled WGS sequence"/>
</dbReference>
<protein>
    <submittedName>
        <fullName evidence="1">Uncharacterized protein</fullName>
    </submittedName>
</protein>
<dbReference type="AlphaFoldDB" id="A0A1M4ZWP7"/>
<evidence type="ECO:0000313" key="1">
    <source>
        <dbReference type="EMBL" id="SHF22490.1"/>
    </source>
</evidence>
<sequence>MTRTTLLAVAALMALGGCMSPEPVAGRADNDMLRFSSMNYMTLMERAD</sequence>
<keyword evidence="2" id="KW-1185">Reference proteome</keyword>
<dbReference type="STRING" id="366533.SAMN05444339_104159"/>
<proteinExistence type="predicted"/>
<evidence type="ECO:0000313" key="2">
    <source>
        <dbReference type="Proteomes" id="UP000183987"/>
    </source>
</evidence>
<organism evidence="1 2">
    <name type="scientific">Loktanella atrilutea</name>
    <dbReference type="NCBI Taxonomy" id="366533"/>
    <lineage>
        <taxon>Bacteria</taxon>
        <taxon>Pseudomonadati</taxon>
        <taxon>Pseudomonadota</taxon>
        <taxon>Alphaproteobacteria</taxon>
        <taxon>Rhodobacterales</taxon>
        <taxon>Roseobacteraceae</taxon>
        <taxon>Loktanella</taxon>
    </lineage>
</organism>